<dbReference type="AlphaFoldDB" id="A0A844ZSG8"/>
<dbReference type="EMBL" id="WTYX01000001">
    <property type="protein sequence ID" value="MXO90813.1"/>
    <property type="molecule type" value="Genomic_DNA"/>
</dbReference>
<dbReference type="RefSeq" id="WP_160604366.1">
    <property type="nucleotide sequence ID" value="NZ_WTYX01000001.1"/>
</dbReference>
<protein>
    <recommendedName>
        <fullName evidence="3">Sulfotransferase family protein</fullName>
    </recommendedName>
</protein>
<dbReference type="OrthoDB" id="7067253at2"/>
<dbReference type="Pfam" id="PF13469">
    <property type="entry name" value="Sulfotransfer_3"/>
    <property type="match status" value="1"/>
</dbReference>
<comment type="caution">
    <text evidence="1">The sequence shown here is derived from an EMBL/GenBank/DDBJ whole genome shotgun (WGS) entry which is preliminary data.</text>
</comment>
<evidence type="ECO:0008006" key="3">
    <source>
        <dbReference type="Google" id="ProtNLM"/>
    </source>
</evidence>
<proteinExistence type="predicted"/>
<accession>A0A844ZSG8</accession>
<organism evidence="1 2">
    <name type="scientific">Pontixanthobacter aquaemixtae</name>
    <dbReference type="NCBI Taxonomy" id="1958940"/>
    <lineage>
        <taxon>Bacteria</taxon>
        <taxon>Pseudomonadati</taxon>
        <taxon>Pseudomonadota</taxon>
        <taxon>Alphaproteobacteria</taxon>
        <taxon>Sphingomonadales</taxon>
        <taxon>Erythrobacteraceae</taxon>
        <taxon>Pontixanthobacter</taxon>
    </lineage>
</organism>
<dbReference type="SUPFAM" id="SSF52540">
    <property type="entry name" value="P-loop containing nucleoside triphosphate hydrolases"/>
    <property type="match status" value="1"/>
</dbReference>
<gene>
    <name evidence="1" type="ORF">GRI41_08275</name>
</gene>
<evidence type="ECO:0000313" key="1">
    <source>
        <dbReference type="EMBL" id="MXO90813.1"/>
    </source>
</evidence>
<sequence length="270" mass="30926">MSKELIEKRRQVIKKHLFLLCPNNSGSTYLSRAIGTSRSVWSLDREGQHVVGFAGPSTVETPWPLIWGAADKSLRHFRDSPEYDWDRTKRAWYFHASAKRENAPVFLTKSPPFLLIPDQLAANFMDVSFLFMVRNPYAMLEGIVRRWGRSGSETIRQKLPRIAAKHIVTCLTAQRANIREYTANSIAFTYETLCAQPDDVAKRITGLVPELDDLDLTQKIAVKGTYNEPLRNMNDDAISRLKPEQIAMANEIFRPNAELLSHFDYRLIET</sequence>
<reference evidence="1 2" key="1">
    <citation type="submission" date="2019-12" db="EMBL/GenBank/DDBJ databases">
        <title>Genomic-based taxomic classification of the family Erythrobacteraceae.</title>
        <authorList>
            <person name="Xu L."/>
        </authorList>
    </citation>
    <scope>NUCLEOTIDE SEQUENCE [LARGE SCALE GENOMIC DNA]</scope>
    <source>
        <strain evidence="1 2">KCTC 52763</strain>
    </source>
</reference>
<name>A0A844ZSG8_9SPHN</name>
<dbReference type="Gene3D" id="3.40.50.300">
    <property type="entry name" value="P-loop containing nucleotide triphosphate hydrolases"/>
    <property type="match status" value="1"/>
</dbReference>
<keyword evidence="2" id="KW-1185">Reference proteome</keyword>
<dbReference type="Proteomes" id="UP000442714">
    <property type="component" value="Unassembled WGS sequence"/>
</dbReference>
<dbReference type="InterPro" id="IPR027417">
    <property type="entry name" value="P-loop_NTPase"/>
</dbReference>
<evidence type="ECO:0000313" key="2">
    <source>
        <dbReference type="Proteomes" id="UP000442714"/>
    </source>
</evidence>